<evidence type="ECO:0000256" key="8">
    <source>
        <dbReference type="SAM" id="Phobius"/>
    </source>
</evidence>
<evidence type="ECO:0000256" key="4">
    <source>
        <dbReference type="ARBA" id="ARBA00022692"/>
    </source>
</evidence>
<evidence type="ECO:0000256" key="2">
    <source>
        <dbReference type="ARBA" id="ARBA00006758"/>
    </source>
</evidence>
<sequence length="73" mass="8822">MFDWREWLEYILRWAATSPWEFVFTILLCLSPFFFISAILAWKLAQEIEAKEKEKKKKAKREAAIKKKQQKAD</sequence>
<gene>
    <name evidence="9" type="ORF">KP79_PYT08847</name>
</gene>
<comment type="caution">
    <text evidence="9">The sequence shown here is derived from an EMBL/GenBank/DDBJ whole genome shotgun (WGS) entry which is preliminary data.</text>
</comment>
<keyword evidence="6" id="KW-0175">Coiled coil</keyword>
<accession>A0A210PNP2</accession>
<evidence type="ECO:0000313" key="10">
    <source>
        <dbReference type="Proteomes" id="UP000242188"/>
    </source>
</evidence>
<evidence type="ECO:0000256" key="5">
    <source>
        <dbReference type="ARBA" id="ARBA00022989"/>
    </source>
</evidence>
<name>A0A210PNP2_MIZYE</name>
<comment type="similarity">
    <text evidence="2">Belongs to the SMIM15 family.</text>
</comment>
<evidence type="ECO:0000256" key="1">
    <source>
        <dbReference type="ARBA" id="ARBA00004167"/>
    </source>
</evidence>
<reference evidence="9 10" key="1">
    <citation type="journal article" date="2017" name="Nat. Ecol. Evol.">
        <title>Scallop genome provides insights into evolution of bilaterian karyotype and development.</title>
        <authorList>
            <person name="Wang S."/>
            <person name="Zhang J."/>
            <person name="Jiao W."/>
            <person name="Li J."/>
            <person name="Xun X."/>
            <person name="Sun Y."/>
            <person name="Guo X."/>
            <person name="Huan P."/>
            <person name="Dong B."/>
            <person name="Zhang L."/>
            <person name="Hu X."/>
            <person name="Sun X."/>
            <person name="Wang J."/>
            <person name="Zhao C."/>
            <person name="Wang Y."/>
            <person name="Wang D."/>
            <person name="Huang X."/>
            <person name="Wang R."/>
            <person name="Lv J."/>
            <person name="Li Y."/>
            <person name="Zhang Z."/>
            <person name="Liu B."/>
            <person name="Lu W."/>
            <person name="Hui Y."/>
            <person name="Liang J."/>
            <person name="Zhou Z."/>
            <person name="Hou R."/>
            <person name="Li X."/>
            <person name="Liu Y."/>
            <person name="Li H."/>
            <person name="Ning X."/>
            <person name="Lin Y."/>
            <person name="Zhao L."/>
            <person name="Xing Q."/>
            <person name="Dou J."/>
            <person name="Li Y."/>
            <person name="Mao J."/>
            <person name="Guo H."/>
            <person name="Dou H."/>
            <person name="Li T."/>
            <person name="Mu C."/>
            <person name="Jiang W."/>
            <person name="Fu Q."/>
            <person name="Fu X."/>
            <person name="Miao Y."/>
            <person name="Liu J."/>
            <person name="Yu Q."/>
            <person name="Li R."/>
            <person name="Liao H."/>
            <person name="Li X."/>
            <person name="Kong Y."/>
            <person name="Jiang Z."/>
            <person name="Chourrout D."/>
            <person name="Li R."/>
            <person name="Bao Z."/>
        </authorList>
    </citation>
    <scope>NUCLEOTIDE SEQUENCE [LARGE SCALE GENOMIC DNA]</scope>
    <source>
        <strain evidence="9 10">PY_sf001</strain>
    </source>
</reference>
<evidence type="ECO:0000256" key="6">
    <source>
        <dbReference type="ARBA" id="ARBA00023054"/>
    </source>
</evidence>
<evidence type="ECO:0000313" key="9">
    <source>
        <dbReference type="EMBL" id="OWF38125.1"/>
    </source>
</evidence>
<dbReference type="InterPro" id="IPR027877">
    <property type="entry name" value="Smim15"/>
</dbReference>
<keyword evidence="7 8" id="KW-0472">Membrane</keyword>
<dbReference type="AlphaFoldDB" id="A0A210PNP2"/>
<dbReference type="PANTHER" id="PTHR28644">
    <property type="entry name" value="SMALL INTEGRAL MEMBRANE PROTEIN 15"/>
    <property type="match status" value="1"/>
</dbReference>
<keyword evidence="5 8" id="KW-1133">Transmembrane helix</keyword>
<proteinExistence type="inferred from homology"/>
<feature type="transmembrane region" description="Helical" evidence="8">
    <location>
        <begin position="20"/>
        <end position="45"/>
    </location>
</feature>
<dbReference type="EMBL" id="NEDP02005572">
    <property type="protein sequence ID" value="OWF38125.1"/>
    <property type="molecule type" value="Genomic_DNA"/>
</dbReference>
<keyword evidence="10" id="KW-1185">Reference proteome</keyword>
<evidence type="ECO:0000256" key="3">
    <source>
        <dbReference type="ARBA" id="ARBA00017904"/>
    </source>
</evidence>
<keyword evidence="4 8" id="KW-0812">Transmembrane</keyword>
<evidence type="ECO:0000256" key="7">
    <source>
        <dbReference type="ARBA" id="ARBA00023136"/>
    </source>
</evidence>
<dbReference type="Proteomes" id="UP000242188">
    <property type="component" value="Unassembled WGS sequence"/>
</dbReference>
<dbReference type="PANTHER" id="PTHR28644:SF1">
    <property type="entry name" value="SMALL INTEGRAL MEMBRANE PROTEIN 15"/>
    <property type="match status" value="1"/>
</dbReference>
<dbReference type="Pfam" id="PF15086">
    <property type="entry name" value="UPF0542"/>
    <property type="match status" value="1"/>
</dbReference>
<comment type="subcellular location">
    <subcellularLocation>
        <location evidence="1">Membrane</location>
        <topology evidence="1">Single-pass membrane protein</topology>
    </subcellularLocation>
</comment>
<organism evidence="9 10">
    <name type="scientific">Mizuhopecten yessoensis</name>
    <name type="common">Japanese scallop</name>
    <name type="synonym">Patinopecten yessoensis</name>
    <dbReference type="NCBI Taxonomy" id="6573"/>
    <lineage>
        <taxon>Eukaryota</taxon>
        <taxon>Metazoa</taxon>
        <taxon>Spiralia</taxon>
        <taxon>Lophotrochozoa</taxon>
        <taxon>Mollusca</taxon>
        <taxon>Bivalvia</taxon>
        <taxon>Autobranchia</taxon>
        <taxon>Pteriomorphia</taxon>
        <taxon>Pectinida</taxon>
        <taxon>Pectinoidea</taxon>
        <taxon>Pectinidae</taxon>
        <taxon>Mizuhopecten</taxon>
    </lineage>
</organism>
<protein>
    <recommendedName>
        <fullName evidence="3">Small integral membrane protein 15</fullName>
    </recommendedName>
</protein>
<dbReference type="GO" id="GO:0016020">
    <property type="term" value="C:membrane"/>
    <property type="evidence" value="ECO:0007669"/>
    <property type="project" value="UniProtKB-SubCell"/>
</dbReference>